<dbReference type="AlphaFoldDB" id="A0A7W9SLX2"/>
<evidence type="ECO:0000313" key="4">
    <source>
        <dbReference type="Proteomes" id="UP000520814"/>
    </source>
</evidence>
<dbReference type="GO" id="GO:0016491">
    <property type="term" value="F:oxidoreductase activity"/>
    <property type="evidence" value="ECO:0007669"/>
    <property type="project" value="UniProtKB-KW"/>
</dbReference>
<dbReference type="EMBL" id="JACHGW010000001">
    <property type="protein sequence ID" value="MBB6048338.1"/>
    <property type="molecule type" value="Genomic_DNA"/>
</dbReference>
<dbReference type="PANTHER" id="PTHR44196">
    <property type="entry name" value="DEHYDROGENASE/REDUCTASE SDR FAMILY MEMBER 7B"/>
    <property type="match status" value="1"/>
</dbReference>
<dbReference type="Gene3D" id="3.40.50.720">
    <property type="entry name" value="NAD(P)-binding Rossmann-like Domain"/>
    <property type="match status" value="1"/>
</dbReference>
<dbReference type="PANTHER" id="PTHR44196:SF1">
    <property type="entry name" value="DEHYDROGENASE_REDUCTASE SDR FAMILY MEMBER 7B"/>
    <property type="match status" value="1"/>
</dbReference>
<evidence type="ECO:0000256" key="1">
    <source>
        <dbReference type="ARBA" id="ARBA00006484"/>
    </source>
</evidence>
<dbReference type="GO" id="GO:0016020">
    <property type="term" value="C:membrane"/>
    <property type="evidence" value="ECO:0007669"/>
    <property type="project" value="TreeGrafter"/>
</dbReference>
<dbReference type="InterPro" id="IPR036291">
    <property type="entry name" value="NAD(P)-bd_dom_sf"/>
</dbReference>
<comment type="caution">
    <text evidence="3">The sequence shown here is derived from an EMBL/GenBank/DDBJ whole genome shotgun (WGS) entry which is preliminary data.</text>
</comment>
<evidence type="ECO:0000256" key="2">
    <source>
        <dbReference type="ARBA" id="ARBA00023002"/>
    </source>
</evidence>
<proteinExistence type="inferred from homology"/>
<dbReference type="CDD" id="cd05233">
    <property type="entry name" value="SDR_c"/>
    <property type="match status" value="1"/>
</dbReference>
<gene>
    <name evidence="3" type="ORF">HNQ39_000100</name>
</gene>
<organism evidence="3 4">
    <name type="scientific">Armatimonas rosea</name>
    <dbReference type="NCBI Taxonomy" id="685828"/>
    <lineage>
        <taxon>Bacteria</taxon>
        <taxon>Bacillati</taxon>
        <taxon>Armatimonadota</taxon>
        <taxon>Armatimonadia</taxon>
        <taxon>Armatimonadales</taxon>
        <taxon>Armatimonadaceae</taxon>
        <taxon>Armatimonas</taxon>
    </lineage>
</organism>
<dbReference type="PRINTS" id="PR00081">
    <property type="entry name" value="GDHRDH"/>
</dbReference>
<accession>A0A7W9SLX2</accession>
<comment type="similarity">
    <text evidence="1">Belongs to the short-chain dehydrogenases/reductases (SDR) family.</text>
</comment>
<reference evidence="3 4" key="1">
    <citation type="submission" date="2020-08" db="EMBL/GenBank/DDBJ databases">
        <title>Genomic Encyclopedia of Type Strains, Phase IV (KMG-IV): sequencing the most valuable type-strain genomes for metagenomic binning, comparative biology and taxonomic classification.</title>
        <authorList>
            <person name="Goeker M."/>
        </authorList>
    </citation>
    <scope>NUCLEOTIDE SEQUENCE [LARGE SCALE GENOMIC DNA]</scope>
    <source>
        <strain evidence="3 4">DSM 23562</strain>
    </source>
</reference>
<evidence type="ECO:0000313" key="3">
    <source>
        <dbReference type="EMBL" id="MBB6048338.1"/>
    </source>
</evidence>
<dbReference type="SUPFAM" id="SSF51735">
    <property type="entry name" value="NAD(P)-binding Rossmann-fold domains"/>
    <property type="match status" value="1"/>
</dbReference>
<dbReference type="RefSeq" id="WP_184191837.1">
    <property type="nucleotide sequence ID" value="NZ_JACHGW010000001.1"/>
</dbReference>
<dbReference type="Pfam" id="PF00106">
    <property type="entry name" value="adh_short"/>
    <property type="match status" value="1"/>
</dbReference>
<protein>
    <submittedName>
        <fullName evidence="3">NAD(P)-dependent dehydrogenase (Short-subunit alcohol dehydrogenase family)</fullName>
    </submittedName>
</protein>
<keyword evidence="2" id="KW-0560">Oxidoreductase</keyword>
<dbReference type="InterPro" id="IPR002347">
    <property type="entry name" value="SDR_fam"/>
</dbReference>
<keyword evidence="4" id="KW-1185">Reference proteome</keyword>
<sequence>MSFLSSVLLSPPRCRQVAQLRAAVAGKTVLITGASFGIGEATALLLAEAGAEVLLIARSAEKLEALVAQIRAQGGRATAYPADLYTLETLPALLATITSHHPKIELLICNAGKSIRRRATESFGRDDLARSLALNLTGPAQLVATLVPLMQAHGGGQVVSVSTVVARLPGAPRWGTYQGSKGGFDLWFRSVAGELRPQKIVLSSVYLPLVRTRMSAASGLFDRVPALTAHEAAQVLAYAIVRRADRVAPWWLRPCELLATLLPTLVERTLTWGDQRSP</sequence>
<dbReference type="Proteomes" id="UP000520814">
    <property type="component" value="Unassembled WGS sequence"/>
</dbReference>
<name>A0A7W9SLX2_ARMRO</name>